<evidence type="ECO:0000313" key="1">
    <source>
        <dbReference type="EMBL" id="SVB85563.1"/>
    </source>
</evidence>
<dbReference type="EMBL" id="UINC01060739">
    <property type="protein sequence ID" value="SVB85563.1"/>
    <property type="molecule type" value="Genomic_DNA"/>
</dbReference>
<feature type="non-terminal residue" evidence="1">
    <location>
        <position position="1"/>
    </location>
</feature>
<accession>A0A382HFR3</accession>
<feature type="non-terminal residue" evidence="1">
    <location>
        <position position="44"/>
    </location>
</feature>
<organism evidence="1">
    <name type="scientific">marine metagenome</name>
    <dbReference type="NCBI Taxonomy" id="408172"/>
    <lineage>
        <taxon>unclassified sequences</taxon>
        <taxon>metagenomes</taxon>
        <taxon>ecological metagenomes</taxon>
    </lineage>
</organism>
<sequence>DLESHRSNIVSLLFFPERVHPEQTRIGDSGRGLYTDRGSFLYIL</sequence>
<dbReference type="AlphaFoldDB" id="A0A382HFR3"/>
<protein>
    <submittedName>
        <fullName evidence="1">Uncharacterized protein</fullName>
    </submittedName>
</protein>
<name>A0A382HFR3_9ZZZZ</name>
<reference evidence="1" key="1">
    <citation type="submission" date="2018-05" db="EMBL/GenBank/DDBJ databases">
        <authorList>
            <person name="Lanie J.A."/>
            <person name="Ng W.-L."/>
            <person name="Kazmierczak K.M."/>
            <person name="Andrzejewski T.M."/>
            <person name="Davidsen T.M."/>
            <person name="Wayne K.J."/>
            <person name="Tettelin H."/>
            <person name="Glass J.I."/>
            <person name="Rusch D."/>
            <person name="Podicherti R."/>
            <person name="Tsui H.-C.T."/>
            <person name="Winkler M.E."/>
        </authorList>
    </citation>
    <scope>NUCLEOTIDE SEQUENCE</scope>
</reference>
<gene>
    <name evidence="1" type="ORF">METZ01_LOCUS238417</name>
</gene>
<proteinExistence type="predicted"/>